<dbReference type="EMBL" id="JACWUS010000003">
    <property type="protein sequence ID" value="MBD2829711.1"/>
    <property type="molecule type" value="Genomic_DNA"/>
</dbReference>
<dbReference type="AlphaFoldDB" id="A0A927GNL6"/>
<sequence>MAARRRLGAGPPAAGAPPPGGGRAGGPSSGGPAGAPGRATGPQRPGEPDRAARRRGADQQADARRLGISPHTVNYHLKKLFQKTGVNSRIALLRETGWNDPSQESPEPGPRVRPRPGALEGGGQM</sequence>
<dbReference type="GO" id="GO:0003677">
    <property type="term" value="F:DNA binding"/>
    <property type="evidence" value="ECO:0007669"/>
    <property type="project" value="InterPro"/>
</dbReference>
<feature type="compositionally biased region" description="Low complexity" evidence="1">
    <location>
        <begin position="35"/>
        <end position="44"/>
    </location>
</feature>
<evidence type="ECO:0000259" key="2">
    <source>
        <dbReference type="Pfam" id="PF00196"/>
    </source>
</evidence>
<feature type="region of interest" description="Disordered" evidence="1">
    <location>
        <begin position="93"/>
        <end position="125"/>
    </location>
</feature>
<dbReference type="InterPro" id="IPR036388">
    <property type="entry name" value="WH-like_DNA-bd_sf"/>
</dbReference>
<dbReference type="GO" id="GO:0006355">
    <property type="term" value="P:regulation of DNA-templated transcription"/>
    <property type="evidence" value="ECO:0007669"/>
    <property type="project" value="InterPro"/>
</dbReference>
<organism evidence="3">
    <name type="scientific">Streptomyces globisporus</name>
    <dbReference type="NCBI Taxonomy" id="1908"/>
    <lineage>
        <taxon>Bacteria</taxon>
        <taxon>Bacillati</taxon>
        <taxon>Actinomycetota</taxon>
        <taxon>Actinomycetes</taxon>
        <taxon>Kitasatosporales</taxon>
        <taxon>Streptomycetaceae</taxon>
        <taxon>Streptomyces</taxon>
    </lineage>
</organism>
<comment type="caution">
    <text evidence="3">The sequence shown here is derived from an EMBL/GenBank/DDBJ whole genome shotgun (WGS) entry which is preliminary data.</text>
</comment>
<name>A0A927GNL6_STRGL</name>
<feature type="compositionally biased region" description="Basic and acidic residues" evidence="1">
    <location>
        <begin position="46"/>
        <end position="65"/>
    </location>
</feature>
<dbReference type="SUPFAM" id="SSF46894">
    <property type="entry name" value="C-terminal effector domain of the bipartite response regulators"/>
    <property type="match status" value="1"/>
</dbReference>
<accession>A0A927GNL6</accession>
<feature type="domain" description="HTH luxR-type" evidence="2">
    <location>
        <begin position="63"/>
        <end position="94"/>
    </location>
</feature>
<reference evidence="3" key="1">
    <citation type="journal article" date="2020" name="PLoS ONE">
        <title>Isolation and characterization of Streptomyces bacteriophages and Streptomyces strains encoding biosynthetic arsenals: Streptomyces strains and phages for antibiotic discovery.</title>
        <authorList>
            <person name="Montano E.T."/>
            <person name="Nideffer J.F."/>
            <person name="Brumage L."/>
            <person name="Erb M."/>
            <person name="Derman A.I."/>
            <person name="Davis J.P."/>
            <person name="Estrada E."/>
            <person name="Fu S."/>
            <person name="Le D."/>
            <person name="Vuppala A."/>
            <person name="Tran C."/>
            <person name="Luterstein E."/>
            <person name="Lakkaraju S."/>
            <person name="Panchagnula S."/>
            <person name="Ren C."/>
            <person name="Doan J."/>
            <person name="Tran S."/>
            <person name="Soriano J."/>
            <person name="Fujita Y."/>
            <person name="Gutala P."/>
            <person name="Fujii Q."/>
            <person name="Lee M."/>
            <person name="Bui A."/>
            <person name="Villarreal C."/>
            <person name="Shing S.R."/>
            <person name="Kim S."/>
            <person name="Freeman D."/>
            <person name="Racha V."/>
            <person name="Ho A."/>
            <person name="Kumar P."/>
            <person name="Falah K."/>
            <person name="Dawson T."/>
            <person name="Enustun E."/>
            <person name="Prichard A."/>
            <person name="Gomez A."/>
            <person name="Khanna K."/>
            <person name="Trigg S."/>
            <person name="Fernandez L."/>
            <person name="Pogliano K."/>
            <person name="Pogliano J."/>
        </authorList>
    </citation>
    <scope>NUCLEOTIDE SEQUENCE</scope>
    <source>
        <strain evidence="3">QF2</strain>
    </source>
</reference>
<dbReference type="InterPro" id="IPR000792">
    <property type="entry name" value="Tscrpt_reg_LuxR_C"/>
</dbReference>
<dbReference type="InterPro" id="IPR016032">
    <property type="entry name" value="Sig_transdc_resp-reg_C-effctor"/>
</dbReference>
<protein>
    <recommendedName>
        <fullName evidence="2">HTH luxR-type domain-containing protein</fullName>
    </recommendedName>
</protein>
<dbReference type="Pfam" id="PF00196">
    <property type="entry name" value="GerE"/>
    <property type="match status" value="1"/>
</dbReference>
<feature type="region of interest" description="Disordered" evidence="1">
    <location>
        <begin position="1"/>
        <end position="71"/>
    </location>
</feature>
<proteinExistence type="predicted"/>
<feature type="compositionally biased region" description="Gly residues" evidence="1">
    <location>
        <begin position="21"/>
        <end position="34"/>
    </location>
</feature>
<dbReference type="Gene3D" id="1.10.10.10">
    <property type="entry name" value="Winged helix-like DNA-binding domain superfamily/Winged helix DNA-binding domain"/>
    <property type="match status" value="1"/>
</dbReference>
<gene>
    <name evidence="3" type="ORF">ID875_19625</name>
</gene>
<evidence type="ECO:0000313" key="3">
    <source>
        <dbReference type="EMBL" id="MBD2829711.1"/>
    </source>
</evidence>
<evidence type="ECO:0000256" key="1">
    <source>
        <dbReference type="SAM" id="MobiDB-lite"/>
    </source>
</evidence>